<dbReference type="InterPro" id="IPR012349">
    <property type="entry name" value="Split_barrel_FMN-bd"/>
</dbReference>
<comment type="similarity">
    <text evidence="2">Belongs to the CREG family.</text>
</comment>
<dbReference type="Pfam" id="PF13883">
    <property type="entry name" value="CREG_beta-barrel"/>
    <property type="match status" value="1"/>
</dbReference>
<comment type="subcellular location">
    <subcellularLocation>
        <location evidence="1">Secreted</location>
    </subcellularLocation>
</comment>
<sequence length="208" mass="23778">MREITLFLVYLIQFTHGFILPPQPDNAALMARYIIHNTGWVSLGTISTQKNIVGYPFITLKSFSDGMAETGTGIPYLYMTDMDVSGKDVKINNKVTIMASLAEENYCSLKNFDPQDPRCAKVMITGKIIKVNDKIEYEFGKKALFDKHPSMKSWPIDHKFYVAKIDIFQIEVLDFFGGIKHVTNEDYFHPNVTFLDYFPEVKIIDVIA</sequence>
<dbReference type="SUPFAM" id="SSF50475">
    <property type="entry name" value="FMN-binding split barrel"/>
    <property type="match status" value="1"/>
</dbReference>
<evidence type="ECO:0000256" key="2">
    <source>
        <dbReference type="ARBA" id="ARBA00009230"/>
    </source>
</evidence>
<feature type="signal peptide" evidence="6">
    <location>
        <begin position="1"/>
        <end position="17"/>
    </location>
</feature>
<keyword evidence="4 6" id="KW-0732">Signal</keyword>
<keyword evidence="3" id="KW-0964">Secreted</keyword>
<dbReference type="InterPro" id="IPR055343">
    <property type="entry name" value="CREG_beta-barrel"/>
</dbReference>
<feature type="chain" id="PRO_5040380589" description="CREG-like beta-barrel domain-containing protein" evidence="6">
    <location>
        <begin position="18"/>
        <end position="208"/>
    </location>
</feature>
<dbReference type="AlphaFoldDB" id="A0A9P0B832"/>
<gene>
    <name evidence="8" type="ORF">MELIAE_LOCUS8946</name>
</gene>
<dbReference type="GO" id="GO:0005615">
    <property type="term" value="C:extracellular space"/>
    <property type="evidence" value="ECO:0007669"/>
    <property type="project" value="TreeGrafter"/>
</dbReference>
<evidence type="ECO:0000256" key="4">
    <source>
        <dbReference type="ARBA" id="ARBA00022729"/>
    </source>
</evidence>
<dbReference type="EMBL" id="OV121137">
    <property type="protein sequence ID" value="CAH0558671.1"/>
    <property type="molecule type" value="Genomic_DNA"/>
</dbReference>
<proteinExistence type="inferred from homology"/>
<evidence type="ECO:0000313" key="8">
    <source>
        <dbReference type="EMBL" id="CAH0558671.1"/>
    </source>
</evidence>
<evidence type="ECO:0000256" key="5">
    <source>
        <dbReference type="ARBA" id="ARBA00023180"/>
    </source>
</evidence>
<keyword evidence="5" id="KW-0325">Glycoprotein</keyword>
<evidence type="ECO:0000313" key="9">
    <source>
        <dbReference type="Proteomes" id="UP001154078"/>
    </source>
</evidence>
<keyword evidence="9" id="KW-1185">Reference proteome</keyword>
<dbReference type="PANTHER" id="PTHR13343:SF17">
    <property type="entry name" value="CELLULAR REPRESSOR OF E1A-STIMULATED GENES, ISOFORM A"/>
    <property type="match status" value="1"/>
</dbReference>
<evidence type="ECO:0000259" key="7">
    <source>
        <dbReference type="Pfam" id="PF13883"/>
    </source>
</evidence>
<dbReference type="FunFam" id="2.30.110.10:FF:000004">
    <property type="entry name" value="Cellular repressor of E1A-stimulated genes 1"/>
    <property type="match status" value="1"/>
</dbReference>
<reference evidence="8" key="1">
    <citation type="submission" date="2021-12" db="EMBL/GenBank/DDBJ databases">
        <authorList>
            <person name="King R."/>
        </authorList>
    </citation>
    <scope>NUCLEOTIDE SEQUENCE</scope>
</reference>
<evidence type="ECO:0000256" key="1">
    <source>
        <dbReference type="ARBA" id="ARBA00004613"/>
    </source>
</evidence>
<evidence type="ECO:0000256" key="6">
    <source>
        <dbReference type="SAM" id="SignalP"/>
    </source>
</evidence>
<dbReference type="GO" id="GO:0012505">
    <property type="term" value="C:endomembrane system"/>
    <property type="evidence" value="ECO:0007669"/>
    <property type="project" value="UniProtKB-ARBA"/>
</dbReference>
<dbReference type="OrthoDB" id="46836at2759"/>
<organism evidence="8 9">
    <name type="scientific">Brassicogethes aeneus</name>
    <name type="common">Rape pollen beetle</name>
    <name type="synonym">Meligethes aeneus</name>
    <dbReference type="NCBI Taxonomy" id="1431903"/>
    <lineage>
        <taxon>Eukaryota</taxon>
        <taxon>Metazoa</taxon>
        <taxon>Ecdysozoa</taxon>
        <taxon>Arthropoda</taxon>
        <taxon>Hexapoda</taxon>
        <taxon>Insecta</taxon>
        <taxon>Pterygota</taxon>
        <taxon>Neoptera</taxon>
        <taxon>Endopterygota</taxon>
        <taxon>Coleoptera</taxon>
        <taxon>Polyphaga</taxon>
        <taxon>Cucujiformia</taxon>
        <taxon>Nitidulidae</taxon>
        <taxon>Meligethinae</taxon>
        <taxon>Brassicogethes</taxon>
    </lineage>
</organism>
<name>A0A9P0B832_BRAAE</name>
<protein>
    <recommendedName>
        <fullName evidence="7">CREG-like beta-barrel domain-containing protein</fullName>
    </recommendedName>
</protein>
<evidence type="ECO:0000256" key="3">
    <source>
        <dbReference type="ARBA" id="ARBA00022525"/>
    </source>
</evidence>
<dbReference type="Proteomes" id="UP001154078">
    <property type="component" value="Chromosome 6"/>
</dbReference>
<feature type="domain" description="CREG-like beta-barrel" evidence="7">
    <location>
        <begin position="22"/>
        <end position="188"/>
    </location>
</feature>
<dbReference type="Gene3D" id="2.30.110.10">
    <property type="entry name" value="Electron Transport, Fmn-binding Protein, Chain A"/>
    <property type="match status" value="1"/>
</dbReference>
<dbReference type="PANTHER" id="PTHR13343">
    <property type="entry name" value="CREG1 PROTEIN"/>
    <property type="match status" value="1"/>
</dbReference>
<dbReference type="GO" id="GO:0005737">
    <property type="term" value="C:cytoplasm"/>
    <property type="evidence" value="ECO:0007669"/>
    <property type="project" value="UniProtKB-ARBA"/>
</dbReference>
<accession>A0A9P0B832</accession>